<evidence type="ECO:0000256" key="2">
    <source>
        <dbReference type="ARBA" id="ARBA00022714"/>
    </source>
</evidence>
<dbReference type="InterPro" id="IPR036249">
    <property type="entry name" value="Thioredoxin-like_sf"/>
</dbReference>
<dbReference type="PANTHER" id="PTHR10293">
    <property type="entry name" value="GLUTAREDOXIN FAMILY MEMBER"/>
    <property type="match status" value="1"/>
</dbReference>
<dbReference type="PROSITE" id="PS51354">
    <property type="entry name" value="GLUTAREDOXIN_2"/>
    <property type="match status" value="1"/>
</dbReference>
<feature type="domain" description="Glutaredoxin" evidence="7">
    <location>
        <begin position="92"/>
        <end position="159"/>
    </location>
</feature>
<dbReference type="Pfam" id="PF00462">
    <property type="entry name" value="Glutaredoxin"/>
    <property type="match status" value="1"/>
</dbReference>
<dbReference type="InterPro" id="IPR033658">
    <property type="entry name" value="GRX_PICOT-like"/>
</dbReference>
<dbReference type="CDD" id="cd03028">
    <property type="entry name" value="GRX_PICOT_like"/>
    <property type="match status" value="1"/>
</dbReference>
<sequence>MQELPDLTAAVKYNIVDDSSREGLTAAWKAWIEEAVSEGGVIPPGNAPGETKWQSRSVARATKPEIRLTAGKPIQGITIEGLIDRIVKENPVVVFIKGTRQQPQCGFSFRVLQMLNTLKADYEVVNVLDEYHNPGLRDAVKNYSQWPTIPQLYVKGEFVGGADIAEQMMNTGELQIMLRDAMQAEAKA</sequence>
<dbReference type="InterPro" id="IPR004480">
    <property type="entry name" value="Monothiol_GRX-rel"/>
</dbReference>
<proteinExistence type="inferred from homology"/>
<keyword evidence="4" id="KW-0408">Iron</keyword>
<dbReference type="OrthoDB" id="415696at2759"/>
<dbReference type="Proteomes" id="UP000612055">
    <property type="component" value="Unassembled WGS sequence"/>
</dbReference>
<protein>
    <recommendedName>
        <fullName evidence="7">Glutaredoxin domain-containing protein</fullName>
    </recommendedName>
</protein>
<keyword evidence="3" id="KW-0479">Metal-binding</keyword>
<dbReference type="Gene3D" id="3.40.30.10">
    <property type="entry name" value="Glutaredoxin"/>
    <property type="match status" value="1"/>
</dbReference>
<evidence type="ECO:0000256" key="6">
    <source>
        <dbReference type="ARBA" id="ARBA00023284"/>
    </source>
</evidence>
<dbReference type="InterPro" id="IPR002109">
    <property type="entry name" value="Glutaredoxin"/>
</dbReference>
<keyword evidence="5" id="KW-0411">Iron-sulfur</keyword>
<comment type="similarity">
    <text evidence="1">Belongs to the glutaredoxin family. CGFS subfamily.</text>
</comment>
<dbReference type="PANTHER" id="PTHR10293:SF45">
    <property type="entry name" value="BIFUNCTIONAL MONOTHIOL GLUTAREDOXIN-S16, CHLOROPLASTIC"/>
    <property type="match status" value="1"/>
</dbReference>
<dbReference type="NCBIfam" id="TIGR00365">
    <property type="entry name" value="Grx4 family monothiol glutaredoxin"/>
    <property type="match status" value="1"/>
</dbReference>
<dbReference type="AlphaFoldDB" id="A0A836C003"/>
<dbReference type="GO" id="GO:0051537">
    <property type="term" value="F:2 iron, 2 sulfur cluster binding"/>
    <property type="evidence" value="ECO:0007669"/>
    <property type="project" value="UniProtKB-KW"/>
</dbReference>
<dbReference type="FunFam" id="3.40.30.10:FF:000005">
    <property type="entry name" value="Glutaredoxin 5"/>
    <property type="match status" value="1"/>
</dbReference>
<evidence type="ECO:0000256" key="1">
    <source>
        <dbReference type="ARBA" id="ARBA00008983"/>
    </source>
</evidence>
<keyword evidence="2" id="KW-0001">2Fe-2S</keyword>
<dbReference type="SUPFAM" id="SSF52833">
    <property type="entry name" value="Thioredoxin-like"/>
    <property type="match status" value="1"/>
</dbReference>
<accession>A0A836C003</accession>
<evidence type="ECO:0000313" key="8">
    <source>
        <dbReference type="EMBL" id="KAG2493944.1"/>
    </source>
</evidence>
<evidence type="ECO:0000313" key="9">
    <source>
        <dbReference type="Proteomes" id="UP000612055"/>
    </source>
</evidence>
<dbReference type="GO" id="GO:0005759">
    <property type="term" value="C:mitochondrial matrix"/>
    <property type="evidence" value="ECO:0007669"/>
    <property type="project" value="TreeGrafter"/>
</dbReference>
<dbReference type="GO" id="GO:0046872">
    <property type="term" value="F:metal ion binding"/>
    <property type="evidence" value="ECO:0007669"/>
    <property type="project" value="UniProtKB-KW"/>
</dbReference>
<comment type="caution">
    <text evidence="8">The sequence shown here is derived from an EMBL/GenBank/DDBJ whole genome shotgun (WGS) entry which is preliminary data.</text>
</comment>
<evidence type="ECO:0000256" key="4">
    <source>
        <dbReference type="ARBA" id="ARBA00023004"/>
    </source>
</evidence>
<keyword evidence="9" id="KW-1185">Reference proteome</keyword>
<organism evidence="8 9">
    <name type="scientific">Edaphochlamys debaryana</name>
    <dbReference type="NCBI Taxonomy" id="47281"/>
    <lineage>
        <taxon>Eukaryota</taxon>
        <taxon>Viridiplantae</taxon>
        <taxon>Chlorophyta</taxon>
        <taxon>core chlorophytes</taxon>
        <taxon>Chlorophyceae</taxon>
        <taxon>CS clade</taxon>
        <taxon>Chlamydomonadales</taxon>
        <taxon>Chlamydomonadales incertae sedis</taxon>
        <taxon>Edaphochlamys</taxon>
    </lineage>
</organism>
<evidence type="ECO:0000259" key="7">
    <source>
        <dbReference type="Pfam" id="PF00462"/>
    </source>
</evidence>
<gene>
    <name evidence="8" type="ORF">HYH03_007874</name>
</gene>
<reference evidence="8" key="1">
    <citation type="journal article" date="2020" name="bioRxiv">
        <title>Comparative genomics of Chlamydomonas.</title>
        <authorList>
            <person name="Craig R.J."/>
            <person name="Hasan A.R."/>
            <person name="Ness R.W."/>
            <person name="Keightley P.D."/>
        </authorList>
    </citation>
    <scope>NUCLEOTIDE SEQUENCE</scope>
    <source>
        <strain evidence="8">CCAP 11/70</strain>
    </source>
</reference>
<keyword evidence="6" id="KW-0676">Redox-active center</keyword>
<evidence type="ECO:0000256" key="3">
    <source>
        <dbReference type="ARBA" id="ARBA00022723"/>
    </source>
</evidence>
<dbReference type="EMBL" id="JAEHOE010000034">
    <property type="protein sequence ID" value="KAG2493944.1"/>
    <property type="molecule type" value="Genomic_DNA"/>
</dbReference>
<evidence type="ECO:0000256" key="5">
    <source>
        <dbReference type="ARBA" id="ARBA00023014"/>
    </source>
</evidence>
<name>A0A836C003_9CHLO</name>